<evidence type="ECO:0000256" key="3">
    <source>
        <dbReference type="ARBA" id="ARBA00023170"/>
    </source>
</evidence>
<evidence type="ECO:0000313" key="4">
    <source>
        <dbReference type="Proteomes" id="UP000095283"/>
    </source>
</evidence>
<name>A0A1I7XJA2_HETBA</name>
<organism evidence="4 5">
    <name type="scientific">Heterorhabditis bacteriophora</name>
    <name type="common">Entomopathogenic nematode worm</name>
    <dbReference type="NCBI Taxonomy" id="37862"/>
    <lineage>
        <taxon>Eukaryota</taxon>
        <taxon>Metazoa</taxon>
        <taxon>Ecdysozoa</taxon>
        <taxon>Nematoda</taxon>
        <taxon>Chromadorea</taxon>
        <taxon>Rhabditida</taxon>
        <taxon>Rhabditina</taxon>
        <taxon>Rhabditomorpha</taxon>
        <taxon>Strongyloidea</taxon>
        <taxon>Heterorhabditidae</taxon>
        <taxon>Heterorhabditis</taxon>
    </lineage>
</organism>
<keyword evidence="4" id="KW-1185">Reference proteome</keyword>
<keyword evidence="3" id="KW-0675">Receptor</keyword>
<accession>A0A1I7XJA2</accession>
<evidence type="ECO:0000313" key="5">
    <source>
        <dbReference type="WBParaSite" id="Hba_17572"/>
    </source>
</evidence>
<evidence type="ECO:0000256" key="2">
    <source>
        <dbReference type="ARBA" id="ARBA00023163"/>
    </source>
</evidence>
<protein>
    <submittedName>
        <fullName evidence="5">DUF295 domain-containing protein</fullName>
    </submittedName>
</protein>
<dbReference type="SUPFAM" id="SSF48508">
    <property type="entry name" value="Nuclear receptor ligand-binding domain"/>
    <property type="match status" value="1"/>
</dbReference>
<dbReference type="Proteomes" id="UP000095283">
    <property type="component" value="Unplaced"/>
</dbReference>
<reference evidence="5" key="1">
    <citation type="submission" date="2016-11" db="UniProtKB">
        <authorList>
            <consortium name="WormBaseParasite"/>
        </authorList>
    </citation>
    <scope>IDENTIFICATION</scope>
</reference>
<keyword evidence="1" id="KW-0805">Transcription regulation</keyword>
<proteinExistence type="predicted"/>
<dbReference type="AlphaFoldDB" id="A0A1I7XJA2"/>
<dbReference type="InterPro" id="IPR035500">
    <property type="entry name" value="NHR-like_dom_sf"/>
</dbReference>
<evidence type="ECO:0000256" key="1">
    <source>
        <dbReference type="ARBA" id="ARBA00023015"/>
    </source>
</evidence>
<sequence>MESSLNDRRKIMYTDVRMRDMYNTLCELPYEQHHLRPFDYRTFHGYDRHDFVMLYDYANSLLEFDRLTKSEKNLLFRYSCGVDCMINSAYYTSRMGMADSRLILFNAEFVPMDPLPIYGDGPGDERLFASKEDHAKYKCVPKYFMHCFL</sequence>
<keyword evidence="2" id="KW-0804">Transcription</keyword>
<dbReference type="WBParaSite" id="Hba_17572">
    <property type="protein sequence ID" value="Hba_17572"/>
    <property type="gene ID" value="Hba_17572"/>
</dbReference>